<dbReference type="PANTHER" id="PTHR30469">
    <property type="entry name" value="MULTIDRUG RESISTANCE PROTEIN MDTA"/>
    <property type="match status" value="1"/>
</dbReference>
<feature type="transmembrane region" description="Helical" evidence="1">
    <location>
        <begin position="15"/>
        <end position="33"/>
    </location>
</feature>
<dbReference type="EMBL" id="LIZX01000072">
    <property type="protein sequence ID" value="KPJ66781.1"/>
    <property type="molecule type" value="Genomic_DNA"/>
</dbReference>
<evidence type="ECO:0000313" key="3">
    <source>
        <dbReference type="Proteomes" id="UP000051861"/>
    </source>
</evidence>
<keyword evidence="1" id="KW-0812">Transmembrane</keyword>
<dbReference type="GO" id="GO:1990281">
    <property type="term" value="C:efflux pump complex"/>
    <property type="evidence" value="ECO:0007669"/>
    <property type="project" value="TreeGrafter"/>
</dbReference>
<reference evidence="2 3" key="1">
    <citation type="journal article" date="2015" name="Microbiome">
        <title>Genomic resolution of linkages in carbon, nitrogen, and sulfur cycling among widespread estuary sediment bacteria.</title>
        <authorList>
            <person name="Baker B.J."/>
            <person name="Lazar C.S."/>
            <person name="Teske A.P."/>
            <person name="Dick G.J."/>
        </authorList>
    </citation>
    <scope>NUCLEOTIDE SEQUENCE [LARGE SCALE GENOMIC DNA]</scope>
    <source>
        <strain evidence="2">DG_54_3</strain>
    </source>
</reference>
<protein>
    <recommendedName>
        <fullName evidence="4">RND efflux pump membrane fusion protein barrel-sandwich domain-containing protein</fullName>
    </recommendedName>
</protein>
<evidence type="ECO:0008006" key="4">
    <source>
        <dbReference type="Google" id="ProtNLM"/>
    </source>
</evidence>
<dbReference type="GO" id="GO:0015562">
    <property type="term" value="F:efflux transmembrane transporter activity"/>
    <property type="evidence" value="ECO:0007669"/>
    <property type="project" value="TreeGrafter"/>
</dbReference>
<evidence type="ECO:0000313" key="2">
    <source>
        <dbReference type="EMBL" id="KPJ66781.1"/>
    </source>
</evidence>
<dbReference type="Gene3D" id="2.40.50.100">
    <property type="match status" value="1"/>
</dbReference>
<accession>A0A0S7XWA8</accession>
<evidence type="ECO:0000256" key="1">
    <source>
        <dbReference type="SAM" id="Phobius"/>
    </source>
</evidence>
<dbReference type="PANTHER" id="PTHR30469:SF15">
    <property type="entry name" value="HLYD FAMILY OF SECRETION PROTEINS"/>
    <property type="match status" value="1"/>
</dbReference>
<dbReference type="AlphaFoldDB" id="A0A0S7XWA8"/>
<organism evidence="2 3">
    <name type="scientific">candidate division WOR-1 bacterium DG_54_3</name>
    <dbReference type="NCBI Taxonomy" id="1703775"/>
    <lineage>
        <taxon>Bacteria</taxon>
        <taxon>Bacillati</taxon>
        <taxon>Saganbacteria</taxon>
    </lineage>
</organism>
<dbReference type="SUPFAM" id="SSF111369">
    <property type="entry name" value="HlyD-like secretion proteins"/>
    <property type="match status" value="1"/>
</dbReference>
<proteinExistence type="predicted"/>
<sequence>MIPKVVEKRNMKNKFKIIGISIVVGLGMIYIVMSVRRSSPEKTPAEAPILPHVPARIYGQIEPEGGNVYVTAPKTRQVIAIHVAEGDTVTAEQKLCTLENSVEKAQIASDSAKVELAKKAWAMSKDDFERNAILYDSGSISEYDYTHVKLKAEFDSLNLTAARKNLRLSQAKLSQLDLKSPIDGLVYKFDVRLGESLPEGDNSFILIGKPELWARLYVESFWIERINIGEKYVVKDSETEEVVGTGTVIRKSPYLGGKVFKTNDPYERFDIKYQEIILRLRPEKKSIPIGLSVVAEIREKPRR</sequence>
<keyword evidence="1" id="KW-1133">Transmembrane helix</keyword>
<name>A0A0S7XWA8_UNCSA</name>
<dbReference type="Gene3D" id="1.10.287.470">
    <property type="entry name" value="Helix hairpin bin"/>
    <property type="match status" value="1"/>
</dbReference>
<dbReference type="Proteomes" id="UP000051861">
    <property type="component" value="Unassembled WGS sequence"/>
</dbReference>
<comment type="caution">
    <text evidence="2">The sequence shown here is derived from an EMBL/GenBank/DDBJ whole genome shotgun (WGS) entry which is preliminary data.</text>
</comment>
<gene>
    <name evidence="2" type="ORF">AMJ44_07880</name>
</gene>
<keyword evidence="1" id="KW-0472">Membrane</keyword>